<dbReference type="eggNOG" id="ENOG5032RVA">
    <property type="taxonomic scope" value="Bacteria"/>
</dbReference>
<dbReference type="GO" id="GO:0005198">
    <property type="term" value="F:structural molecule activity"/>
    <property type="evidence" value="ECO:0007669"/>
    <property type="project" value="InterPro"/>
</dbReference>
<sequence length="153" mass="16577">MPMSTPPQKVLLEDTATAVGLQYVVTVDDHQLGRFASCEGLGLEVVLETREEGGFNTGVWQLPTRVKYPNVKLSRPLGAQTESVMRWLSTVSQGLVATTASIEARTTDGTKVVTWTLRGVVPVRWTGPQLTSDQTKIATETLELAHHGFTAGV</sequence>
<keyword evidence="2" id="KW-1185">Reference proteome</keyword>
<dbReference type="PANTHER" id="PTHR38009:SF1">
    <property type="entry name" value="CONSERVED HYPOTHETICAL PHAGE TAIL PROTEIN"/>
    <property type="match status" value="1"/>
</dbReference>
<dbReference type="STRING" id="590998.Celf_0162"/>
<dbReference type="HOGENOM" id="CLU_101335_0_0_11"/>
<name>F4H5I6_CELFA</name>
<dbReference type="Pfam" id="PF06841">
    <property type="entry name" value="Phage_T4_gp19"/>
    <property type="match status" value="1"/>
</dbReference>
<evidence type="ECO:0008006" key="3">
    <source>
        <dbReference type="Google" id="ProtNLM"/>
    </source>
</evidence>
<organism evidence="1 2">
    <name type="scientific">Cellulomonas fimi (strain ATCC 484 / DSM 20113 / JCM 1341 / CCUG 24087 / LMG 16345 / NBRC 15513 / NCIMB 8980 / NCTC 7547 / NRS-133)</name>
    <dbReference type="NCBI Taxonomy" id="590998"/>
    <lineage>
        <taxon>Bacteria</taxon>
        <taxon>Bacillati</taxon>
        <taxon>Actinomycetota</taxon>
        <taxon>Actinomycetes</taxon>
        <taxon>Micrococcales</taxon>
        <taxon>Cellulomonadaceae</taxon>
        <taxon>Cellulomonas</taxon>
    </lineage>
</organism>
<evidence type="ECO:0000313" key="1">
    <source>
        <dbReference type="EMBL" id="AEE44310.1"/>
    </source>
</evidence>
<dbReference type="NCBIfam" id="TIGR02241">
    <property type="entry name" value="conserved hypothetical phage tail region protein"/>
    <property type="match status" value="1"/>
</dbReference>
<dbReference type="EMBL" id="CP002666">
    <property type="protein sequence ID" value="AEE44310.1"/>
    <property type="molecule type" value="Genomic_DNA"/>
</dbReference>
<dbReference type="InterPro" id="IPR011747">
    <property type="entry name" value="CHP02241"/>
</dbReference>
<accession>F4H5I6</accession>
<proteinExistence type="predicted"/>
<dbReference type="PANTHER" id="PTHR38009">
    <property type="entry name" value="CONSERVED HYPOTHETICAL PHAGE TAIL PROTEIN"/>
    <property type="match status" value="1"/>
</dbReference>
<dbReference type="Proteomes" id="UP000008460">
    <property type="component" value="Chromosome"/>
</dbReference>
<gene>
    <name evidence="1" type="ordered locus">Celf_0162</name>
</gene>
<dbReference type="InterPro" id="IPR010667">
    <property type="entry name" value="Phage_T4_Gp19"/>
</dbReference>
<reference evidence="1 2" key="1">
    <citation type="submission" date="2011-04" db="EMBL/GenBank/DDBJ databases">
        <title>Complete sequence of Cellulomonas fimi ATCC 484.</title>
        <authorList>
            <consortium name="US DOE Joint Genome Institute"/>
            <person name="Lucas S."/>
            <person name="Han J."/>
            <person name="Lapidus A."/>
            <person name="Cheng J.-F."/>
            <person name="Goodwin L."/>
            <person name="Pitluck S."/>
            <person name="Peters L."/>
            <person name="Chertkov O."/>
            <person name="Detter J.C."/>
            <person name="Han C."/>
            <person name="Tapia R."/>
            <person name="Land M."/>
            <person name="Hauser L."/>
            <person name="Kyrpides N."/>
            <person name="Ivanova N."/>
            <person name="Ovchinnikova G."/>
            <person name="Pagani I."/>
            <person name="Mead D."/>
            <person name="Brumm P."/>
            <person name="Woyke T."/>
        </authorList>
    </citation>
    <scope>NUCLEOTIDE SEQUENCE [LARGE SCALE GENOMIC DNA]</scope>
    <source>
        <strain evidence="2">ATCC 484 / DSM 20113 / JCM 1341 / NBRC 15513 / NCIMB 8980 / NCTC 7547</strain>
    </source>
</reference>
<protein>
    <recommendedName>
        <fullName evidence="3">Phage tail protein</fullName>
    </recommendedName>
</protein>
<evidence type="ECO:0000313" key="2">
    <source>
        <dbReference type="Proteomes" id="UP000008460"/>
    </source>
</evidence>
<dbReference type="KEGG" id="cfi:Celf_0162"/>
<dbReference type="AlphaFoldDB" id="F4H5I6"/>